<evidence type="ECO:0000313" key="2">
    <source>
        <dbReference type="EMBL" id="OGY41298.1"/>
    </source>
</evidence>
<accession>A0A1G1XMQ1</accession>
<name>A0A1G1XMQ1_9BACT</name>
<keyword evidence="1" id="KW-0812">Transmembrane</keyword>
<evidence type="ECO:0000313" key="3">
    <source>
        <dbReference type="Proteomes" id="UP000176260"/>
    </source>
</evidence>
<gene>
    <name evidence="2" type="ORF">A2Y67_00655</name>
</gene>
<organism evidence="2 3">
    <name type="scientific">Candidatus Buchananbacteria bacterium RBG_13_39_9</name>
    <dbReference type="NCBI Taxonomy" id="1797531"/>
    <lineage>
        <taxon>Bacteria</taxon>
        <taxon>Candidatus Buchananiibacteriota</taxon>
    </lineage>
</organism>
<proteinExistence type="predicted"/>
<feature type="transmembrane region" description="Helical" evidence="1">
    <location>
        <begin position="57"/>
        <end position="79"/>
    </location>
</feature>
<reference evidence="2 3" key="1">
    <citation type="journal article" date="2016" name="Nat. Commun.">
        <title>Thousands of microbial genomes shed light on interconnected biogeochemical processes in an aquifer system.</title>
        <authorList>
            <person name="Anantharaman K."/>
            <person name="Brown C.T."/>
            <person name="Hug L.A."/>
            <person name="Sharon I."/>
            <person name="Castelle C.J."/>
            <person name="Probst A.J."/>
            <person name="Thomas B.C."/>
            <person name="Singh A."/>
            <person name="Wilkins M.J."/>
            <person name="Karaoz U."/>
            <person name="Brodie E.L."/>
            <person name="Williams K.H."/>
            <person name="Hubbard S.S."/>
            <person name="Banfield J.F."/>
        </authorList>
    </citation>
    <scope>NUCLEOTIDE SEQUENCE [LARGE SCALE GENOMIC DNA]</scope>
</reference>
<keyword evidence="1" id="KW-1133">Transmembrane helix</keyword>
<dbReference type="EMBL" id="MHIA01000031">
    <property type="protein sequence ID" value="OGY41298.1"/>
    <property type="molecule type" value="Genomic_DNA"/>
</dbReference>
<dbReference type="Proteomes" id="UP000176260">
    <property type="component" value="Unassembled WGS sequence"/>
</dbReference>
<keyword evidence="1" id="KW-0472">Membrane</keyword>
<sequence length="92" mass="10851">MKLRLVRKGEKMGDQLFLVIILLLMYYIGGLMAFFIIDETLLFNDTKLYRRWQRYRWLGLIVIIPTWPILGIIGITGMIENSINFIFPGLKN</sequence>
<dbReference type="AlphaFoldDB" id="A0A1G1XMQ1"/>
<comment type="caution">
    <text evidence="2">The sequence shown here is derived from an EMBL/GenBank/DDBJ whole genome shotgun (WGS) entry which is preliminary data.</text>
</comment>
<protein>
    <submittedName>
        <fullName evidence="2">Uncharacterized protein</fullName>
    </submittedName>
</protein>
<evidence type="ECO:0000256" key="1">
    <source>
        <dbReference type="SAM" id="Phobius"/>
    </source>
</evidence>
<feature type="transmembrane region" description="Helical" evidence="1">
    <location>
        <begin position="16"/>
        <end position="37"/>
    </location>
</feature>